<evidence type="ECO:0000259" key="5">
    <source>
        <dbReference type="SMART" id="SM00543"/>
    </source>
</evidence>
<dbReference type="PANTHER" id="PTHR12839">
    <property type="entry name" value="NONSENSE-MEDIATED MRNA DECAY PROTEIN 2 UP-FRAMESHIFT SUPPRESSOR 2"/>
    <property type="match status" value="1"/>
</dbReference>
<proteinExistence type="predicted"/>
<reference evidence="7" key="1">
    <citation type="submission" date="2025-08" db="UniProtKB">
        <authorList>
            <consortium name="RefSeq"/>
        </authorList>
    </citation>
    <scope>IDENTIFICATION</scope>
    <source>
        <tissue evidence="7">Muscle</tissue>
    </source>
</reference>
<feature type="compositionally biased region" description="Basic and acidic residues" evidence="4">
    <location>
        <begin position="530"/>
        <end position="547"/>
    </location>
</feature>
<sequence length="1256" mass="144490">MDDQEVFNNVTCESKGGDIEKKPEVRGKSWKREREERGRRQQNQQQQQQDDSSNCETETESSDKFALEEPVILAEEKRGWGDGWKKLEDSVEHNSSSQDIEEGDELKEQQMLQETETDAGGEEESKQHLEAFIIETVERLRRKAELRTANSNIAANRPEDSFFSKLDSSLKKNTAFVKRLKNLTEAQRDSLIKDMNGLNLTKYISEAAAAIVEAKLKMSDLNTAVKICSLLHQRYSEFSTQLLENWQKVLPMKKDEKITNPSKIRVDLRFYSELISCGVFTLKEGLPLLGNLLTILTATDKEEHNNINILLSFCKHCGEDYAGLVPQKMRNLAQKHGLEIPKSDLLPPDRQKGLRNLLKDYYRSLCRHVVKDQKTLHNMEQHNRRILQTKGELSTERKEKFEAAQVAFQKLLSSTQQFSDIIDEDLPELPREDVSSQDPDVANLDVHNRFKDGEFEGTTSLWEDDDTRSFYENIPDLKAFIPGILFKDSAQAPILKSQLEPMDAGLEEELSKLELDEVEALELEEEKLEDSDTKSETSSKQDEKDLTETILQDVDESDENSGIVATNKMILDGFLFSLLNCVNREMIDQAAVDFCMNLNTKPNRKKLVRTLFLVPRTRLDLLPFYARFVATLNPCMPDVSNDLVTLLKQDFKFHIKKKDQINIESKVKTVRFIGELTKFNIYPKSESLYCLKMLLFDFTHHHIEMACNLLETCGRFLFRSPDSHQRTKVYLSQMMRKKSVMAIDSRYATMVENAFYYCNPPEAPITVKVERLPIQEYLRKLLYKDLSKNNTEKILRQMRKLNWDDPDISAYATKCLMSIWNVKYYNVRCVANLLAGLVAYQENVGPQVVDGVLEDIRLGMEVNPELFLILYSYSDSYSELDSPDNLFRIRLVCILLETCGQYFNSGSSKKKLDCFLVFFQRYYWHKKSSDIFSEEHPFPVTLEFLVKDTIQVLRPKFKLADSQEEAVQAVEDLLKELKPKLVEILPSLRNSSEEVDQTEESGLGPIEEEEEDQDDDCQSLDGSDQEQDMDGDTDLYSGSQSQPNEEGGPIEVDVTSTSEDEGEESIKESDDALVTDIPRVVPCPEDDDFMTAFDRILSESMLQRNQESVKPQTDIVIPMNIKGGNKKVQTIPTAFLEPKIEEQKNTINFVLMTRKGNKQQFKSLEVPLMSDLAQNLKDREKAERAEKEQVKKLTLDINERQEEEDYQEMLAAQQRPAVLNLNRDRRHRYQHPKGAPDADLIFGNKYVDIQVASKIH</sequence>
<dbReference type="GeneID" id="106462664"/>
<feature type="region of interest" description="Disordered" evidence="4">
    <location>
        <begin position="523"/>
        <end position="552"/>
    </location>
</feature>
<keyword evidence="2" id="KW-0963">Cytoplasm</keyword>
<feature type="domain" description="MIF4G" evidence="5">
    <location>
        <begin position="170"/>
        <end position="366"/>
    </location>
</feature>
<gene>
    <name evidence="7" type="primary">LOC106462664</name>
</gene>
<evidence type="ECO:0000256" key="4">
    <source>
        <dbReference type="SAM" id="MobiDB-lite"/>
    </source>
</evidence>
<dbReference type="InterPro" id="IPR003890">
    <property type="entry name" value="MIF4G-like_typ-3"/>
</dbReference>
<protein>
    <submittedName>
        <fullName evidence="7">Regulator of nonsense transcripts 2-like</fullName>
    </submittedName>
</protein>
<feature type="region of interest" description="Disordered" evidence="4">
    <location>
        <begin position="89"/>
        <end position="125"/>
    </location>
</feature>
<dbReference type="Gene3D" id="4.10.80.160">
    <property type="match status" value="1"/>
</dbReference>
<feature type="region of interest" description="Disordered" evidence="4">
    <location>
        <begin position="1"/>
        <end position="74"/>
    </location>
</feature>
<dbReference type="InterPro" id="IPR007193">
    <property type="entry name" value="Upf2/Nmd2_C"/>
</dbReference>
<dbReference type="Pfam" id="PF04050">
    <property type="entry name" value="Upf2"/>
    <property type="match status" value="1"/>
</dbReference>
<feature type="compositionally biased region" description="Acidic residues" evidence="4">
    <location>
        <begin position="1006"/>
        <end position="1033"/>
    </location>
</feature>
<feature type="compositionally biased region" description="Basic and acidic residues" evidence="4">
    <location>
        <begin position="15"/>
        <end position="39"/>
    </location>
</feature>
<dbReference type="PANTHER" id="PTHR12839:SF7">
    <property type="entry name" value="REGULATOR OF NONSENSE TRANSCRIPTS 2"/>
    <property type="match status" value="1"/>
</dbReference>
<dbReference type="SUPFAM" id="SSF48371">
    <property type="entry name" value="ARM repeat"/>
    <property type="match status" value="3"/>
</dbReference>
<dbReference type="Gene3D" id="1.25.40.180">
    <property type="match status" value="4"/>
</dbReference>
<evidence type="ECO:0000313" key="6">
    <source>
        <dbReference type="Proteomes" id="UP000694941"/>
    </source>
</evidence>
<evidence type="ECO:0000256" key="2">
    <source>
        <dbReference type="ARBA" id="ARBA00022490"/>
    </source>
</evidence>
<dbReference type="InterPro" id="IPR039762">
    <property type="entry name" value="Nmd2/UPF2"/>
</dbReference>
<dbReference type="InterPro" id="IPR016024">
    <property type="entry name" value="ARM-type_fold"/>
</dbReference>
<feature type="domain" description="MIF4G" evidence="5">
    <location>
        <begin position="776"/>
        <end position="956"/>
    </location>
</feature>
<feature type="compositionally biased region" description="Polar residues" evidence="4">
    <location>
        <begin position="1"/>
        <end position="12"/>
    </location>
</feature>
<comment type="subcellular location">
    <subcellularLocation>
        <location evidence="1">Cytoplasm</location>
    </subcellularLocation>
</comment>
<dbReference type="Proteomes" id="UP000694941">
    <property type="component" value="Unplaced"/>
</dbReference>
<keyword evidence="6" id="KW-1185">Reference proteome</keyword>
<keyword evidence="3" id="KW-0175">Coiled coil</keyword>
<name>A0ABM1BAE7_LIMPO</name>
<evidence type="ECO:0000256" key="1">
    <source>
        <dbReference type="ARBA" id="ARBA00004496"/>
    </source>
</evidence>
<dbReference type="RefSeq" id="XP_013778062.1">
    <property type="nucleotide sequence ID" value="XM_013922608.2"/>
</dbReference>
<dbReference type="Gene3D" id="6.10.250.770">
    <property type="match status" value="1"/>
</dbReference>
<evidence type="ECO:0000256" key="3">
    <source>
        <dbReference type="SAM" id="Coils"/>
    </source>
</evidence>
<accession>A0ABM1BAE7</accession>
<feature type="region of interest" description="Disordered" evidence="4">
    <location>
        <begin position="989"/>
        <end position="1073"/>
    </location>
</feature>
<feature type="coiled-coil region" evidence="3">
    <location>
        <begin position="1173"/>
        <end position="1203"/>
    </location>
</feature>
<feature type="domain" description="MIF4G" evidence="5">
    <location>
        <begin position="572"/>
        <end position="761"/>
    </location>
</feature>
<evidence type="ECO:0000313" key="7">
    <source>
        <dbReference type="RefSeq" id="XP_013778062.1"/>
    </source>
</evidence>
<dbReference type="Pfam" id="PF02854">
    <property type="entry name" value="MIF4G"/>
    <property type="match status" value="4"/>
</dbReference>
<dbReference type="SMART" id="SM00543">
    <property type="entry name" value="MIF4G"/>
    <property type="match status" value="3"/>
</dbReference>
<organism evidence="6 7">
    <name type="scientific">Limulus polyphemus</name>
    <name type="common">Atlantic horseshoe crab</name>
    <dbReference type="NCBI Taxonomy" id="6850"/>
    <lineage>
        <taxon>Eukaryota</taxon>
        <taxon>Metazoa</taxon>
        <taxon>Ecdysozoa</taxon>
        <taxon>Arthropoda</taxon>
        <taxon>Chelicerata</taxon>
        <taxon>Merostomata</taxon>
        <taxon>Xiphosura</taxon>
        <taxon>Limulidae</taxon>
        <taxon>Limulus</taxon>
    </lineage>
</organism>